<feature type="region of interest" description="Disordered" evidence="4">
    <location>
        <begin position="100"/>
        <end position="123"/>
    </location>
</feature>
<name>A0A5A5T9L6_9CHLR</name>
<comment type="caution">
    <text evidence="2">Lacks conserved residue(s) required for the propagation of feature annotation.</text>
</comment>
<dbReference type="Proteomes" id="UP000322530">
    <property type="component" value="Unassembled WGS sequence"/>
</dbReference>
<dbReference type="SUPFAM" id="SSF50249">
    <property type="entry name" value="Nucleic acid-binding proteins"/>
    <property type="match status" value="1"/>
</dbReference>
<dbReference type="GO" id="GO:0003697">
    <property type="term" value="F:single-stranded DNA binding"/>
    <property type="evidence" value="ECO:0007669"/>
    <property type="project" value="UniProtKB-UniRule"/>
</dbReference>
<feature type="compositionally biased region" description="Polar residues" evidence="4">
    <location>
        <begin position="100"/>
        <end position="110"/>
    </location>
</feature>
<keyword evidence="1 2" id="KW-0238">DNA-binding</keyword>
<evidence type="ECO:0000313" key="5">
    <source>
        <dbReference type="EMBL" id="GCF08088.1"/>
    </source>
</evidence>
<dbReference type="Pfam" id="PF00436">
    <property type="entry name" value="SSB"/>
    <property type="match status" value="1"/>
</dbReference>
<dbReference type="PANTHER" id="PTHR10302">
    <property type="entry name" value="SINGLE-STRANDED DNA-BINDING PROTEIN"/>
    <property type="match status" value="1"/>
</dbReference>
<dbReference type="NCBIfam" id="TIGR00621">
    <property type="entry name" value="ssb"/>
    <property type="match status" value="1"/>
</dbReference>
<evidence type="ECO:0000256" key="2">
    <source>
        <dbReference type="HAMAP-Rule" id="MF_00984"/>
    </source>
</evidence>
<sequence length="123" mass="13785">MLLNQWMGTGRLGRDPEMSYTPQGTAVTKFSIAVDQGKDKPAMWLNIVTWERLAERINEQACKGSEVFVQGKLMMRSYTDRNGQNRQAFEVSASTVQLTQRPQVAATSSADFEELGDPSDHPF</sequence>
<evidence type="ECO:0000256" key="4">
    <source>
        <dbReference type="SAM" id="MobiDB-lite"/>
    </source>
</evidence>
<organism evidence="5 6">
    <name type="scientific">Dictyobacter arantiisoli</name>
    <dbReference type="NCBI Taxonomy" id="2014874"/>
    <lineage>
        <taxon>Bacteria</taxon>
        <taxon>Bacillati</taxon>
        <taxon>Chloroflexota</taxon>
        <taxon>Ktedonobacteria</taxon>
        <taxon>Ktedonobacterales</taxon>
        <taxon>Dictyobacteraceae</taxon>
        <taxon>Dictyobacter</taxon>
    </lineage>
</organism>
<accession>A0A5A5T9L6</accession>
<comment type="caution">
    <text evidence="5">The sequence shown here is derived from an EMBL/GenBank/DDBJ whole genome shotgun (WGS) entry which is preliminary data.</text>
</comment>
<dbReference type="CDD" id="cd04496">
    <property type="entry name" value="SSB_OBF"/>
    <property type="match status" value="1"/>
</dbReference>
<dbReference type="Gene3D" id="2.40.50.140">
    <property type="entry name" value="Nucleic acid-binding proteins"/>
    <property type="match status" value="1"/>
</dbReference>
<gene>
    <name evidence="5" type="ORF">KDI_16520</name>
</gene>
<dbReference type="GO" id="GO:0009295">
    <property type="term" value="C:nucleoid"/>
    <property type="evidence" value="ECO:0007669"/>
    <property type="project" value="TreeGrafter"/>
</dbReference>
<protein>
    <recommendedName>
        <fullName evidence="2 3">Single-stranded DNA-binding protein</fullName>
        <shortName evidence="2">SSB</shortName>
    </recommendedName>
</protein>
<dbReference type="EMBL" id="BIXY01000018">
    <property type="protein sequence ID" value="GCF08088.1"/>
    <property type="molecule type" value="Genomic_DNA"/>
</dbReference>
<dbReference type="InterPro" id="IPR011344">
    <property type="entry name" value="ssDNA-bd"/>
</dbReference>
<dbReference type="InterPro" id="IPR000424">
    <property type="entry name" value="Primosome_PriB/ssb"/>
</dbReference>
<dbReference type="InterPro" id="IPR012340">
    <property type="entry name" value="NA-bd_OB-fold"/>
</dbReference>
<comment type="subunit">
    <text evidence="2">Homotetramer.</text>
</comment>
<dbReference type="PANTHER" id="PTHR10302:SF27">
    <property type="entry name" value="SINGLE-STRANDED DNA-BINDING PROTEIN"/>
    <property type="match status" value="1"/>
</dbReference>
<proteinExistence type="inferred from homology"/>
<dbReference type="PIRSF" id="PIRSF002070">
    <property type="entry name" value="SSB"/>
    <property type="match status" value="1"/>
</dbReference>
<dbReference type="GO" id="GO:0006260">
    <property type="term" value="P:DNA replication"/>
    <property type="evidence" value="ECO:0007669"/>
    <property type="project" value="InterPro"/>
</dbReference>
<dbReference type="PROSITE" id="PS50935">
    <property type="entry name" value="SSB"/>
    <property type="match status" value="1"/>
</dbReference>
<reference evidence="5 6" key="1">
    <citation type="submission" date="2019-01" db="EMBL/GenBank/DDBJ databases">
        <title>Draft genome sequence of Dictyobacter sp. Uno17.</title>
        <authorList>
            <person name="Wang C.M."/>
            <person name="Zheng Y."/>
            <person name="Sakai Y."/>
            <person name="Abe K."/>
            <person name="Yokota A."/>
            <person name="Yabe S."/>
        </authorList>
    </citation>
    <scope>NUCLEOTIDE SEQUENCE [LARGE SCALE GENOMIC DNA]</scope>
    <source>
        <strain evidence="5 6">Uno17</strain>
    </source>
</reference>
<dbReference type="HAMAP" id="MF_00984">
    <property type="entry name" value="SSB"/>
    <property type="match status" value="1"/>
</dbReference>
<evidence type="ECO:0000256" key="3">
    <source>
        <dbReference type="PIRNR" id="PIRNR002070"/>
    </source>
</evidence>
<evidence type="ECO:0000256" key="1">
    <source>
        <dbReference type="ARBA" id="ARBA00023125"/>
    </source>
</evidence>
<evidence type="ECO:0000313" key="6">
    <source>
        <dbReference type="Proteomes" id="UP000322530"/>
    </source>
</evidence>
<keyword evidence="6" id="KW-1185">Reference proteome</keyword>
<dbReference type="AlphaFoldDB" id="A0A5A5T9L6"/>
<dbReference type="RefSeq" id="WP_172631964.1">
    <property type="nucleotide sequence ID" value="NZ_BIXY01000018.1"/>
</dbReference>